<evidence type="ECO:0000313" key="2">
    <source>
        <dbReference type="Proteomes" id="UP000024635"/>
    </source>
</evidence>
<gene>
    <name evidence="1" type="primary">Acey_s0013.g1917</name>
    <name evidence="1" type="ORF">Y032_0013g1917</name>
</gene>
<accession>A0A016VCL2</accession>
<dbReference type="Proteomes" id="UP000024635">
    <property type="component" value="Unassembled WGS sequence"/>
</dbReference>
<dbReference type="EMBL" id="JARK01001349">
    <property type="protein sequence ID" value="EYC24463.1"/>
    <property type="molecule type" value="Genomic_DNA"/>
</dbReference>
<sequence length="70" mass="8771">MSKMFLFSHFEWFLSHFQLHFCYYCRVILNDIAWMLMRQVNRHSQFKRPTIMRSYKRGSLHILNSKTLLW</sequence>
<keyword evidence="2" id="KW-1185">Reference proteome</keyword>
<proteinExistence type="predicted"/>
<organism evidence="1 2">
    <name type="scientific">Ancylostoma ceylanicum</name>
    <dbReference type="NCBI Taxonomy" id="53326"/>
    <lineage>
        <taxon>Eukaryota</taxon>
        <taxon>Metazoa</taxon>
        <taxon>Ecdysozoa</taxon>
        <taxon>Nematoda</taxon>
        <taxon>Chromadorea</taxon>
        <taxon>Rhabditida</taxon>
        <taxon>Rhabditina</taxon>
        <taxon>Rhabditomorpha</taxon>
        <taxon>Strongyloidea</taxon>
        <taxon>Ancylostomatidae</taxon>
        <taxon>Ancylostomatinae</taxon>
        <taxon>Ancylostoma</taxon>
    </lineage>
</organism>
<protein>
    <submittedName>
        <fullName evidence="1">Uncharacterized protein</fullName>
    </submittedName>
</protein>
<evidence type="ECO:0000313" key="1">
    <source>
        <dbReference type="EMBL" id="EYC24463.1"/>
    </source>
</evidence>
<reference evidence="2" key="1">
    <citation type="journal article" date="2015" name="Nat. Genet.">
        <title>The genome and transcriptome of the zoonotic hookworm Ancylostoma ceylanicum identify infection-specific gene families.</title>
        <authorList>
            <person name="Schwarz E.M."/>
            <person name="Hu Y."/>
            <person name="Antoshechkin I."/>
            <person name="Miller M.M."/>
            <person name="Sternberg P.W."/>
            <person name="Aroian R.V."/>
        </authorList>
    </citation>
    <scope>NUCLEOTIDE SEQUENCE</scope>
    <source>
        <strain evidence="2">HY135</strain>
    </source>
</reference>
<name>A0A016VCL2_9BILA</name>
<dbReference type="AlphaFoldDB" id="A0A016VCL2"/>
<comment type="caution">
    <text evidence="1">The sequence shown here is derived from an EMBL/GenBank/DDBJ whole genome shotgun (WGS) entry which is preliminary data.</text>
</comment>